<evidence type="ECO:0000256" key="5">
    <source>
        <dbReference type="ARBA" id="ARBA00048200"/>
    </source>
</evidence>
<evidence type="ECO:0000313" key="9">
    <source>
        <dbReference type="Proteomes" id="UP000255008"/>
    </source>
</evidence>
<evidence type="ECO:0000259" key="7">
    <source>
        <dbReference type="Pfam" id="PF04321"/>
    </source>
</evidence>
<dbReference type="Pfam" id="PF04321">
    <property type="entry name" value="RmlD_sub_bind"/>
    <property type="match status" value="1"/>
</dbReference>
<dbReference type="Gene3D" id="3.90.25.10">
    <property type="entry name" value="UDP-galactose 4-epimerase, domain 1"/>
    <property type="match status" value="1"/>
</dbReference>
<dbReference type="CDD" id="cd05254">
    <property type="entry name" value="dTDP_HR_like_SDR_e"/>
    <property type="match status" value="1"/>
</dbReference>
<dbReference type="PANTHER" id="PTHR10491:SF4">
    <property type="entry name" value="METHIONINE ADENOSYLTRANSFERASE 2 SUBUNIT BETA"/>
    <property type="match status" value="1"/>
</dbReference>
<comment type="similarity">
    <text evidence="2 6">Belongs to the dTDP-4-dehydrorhamnose reductase family.</text>
</comment>
<dbReference type="PANTHER" id="PTHR10491">
    <property type="entry name" value="DTDP-4-DEHYDRORHAMNOSE REDUCTASE"/>
    <property type="match status" value="1"/>
</dbReference>
<evidence type="ECO:0000256" key="2">
    <source>
        <dbReference type="ARBA" id="ARBA00010944"/>
    </source>
</evidence>
<dbReference type="SUPFAM" id="SSF51735">
    <property type="entry name" value="NAD(P)-binding Rossmann-fold domains"/>
    <property type="match status" value="1"/>
</dbReference>
<dbReference type="InterPro" id="IPR005913">
    <property type="entry name" value="dTDP_dehydrorham_reduct"/>
</dbReference>
<protein>
    <recommendedName>
        <fullName evidence="4 6">dTDP-4-dehydrorhamnose reductase</fullName>
        <ecNumber evidence="3 6">1.1.1.133</ecNumber>
    </recommendedName>
</protein>
<dbReference type="AlphaFoldDB" id="A0AAJ4ZJC2"/>
<evidence type="ECO:0000256" key="3">
    <source>
        <dbReference type="ARBA" id="ARBA00012929"/>
    </source>
</evidence>
<dbReference type="NCBIfam" id="TIGR01214">
    <property type="entry name" value="rmlD"/>
    <property type="match status" value="1"/>
</dbReference>
<keyword evidence="6 8" id="KW-0560">Oxidoreductase</keyword>
<evidence type="ECO:0000256" key="6">
    <source>
        <dbReference type="RuleBase" id="RU364082"/>
    </source>
</evidence>
<gene>
    <name evidence="8" type="primary">rfbD</name>
    <name evidence="8" type="ORF">NCTC10894_00985</name>
</gene>
<comment type="pathway">
    <text evidence="1 6">Carbohydrate biosynthesis; dTDP-L-rhamnose biosynthesis.</text>
</comment>
<evidence type="ECO:0000256" key="1">
    <source>
        <dbReference type="ARBA" id="ARBA00004781"/>
    </source>
</evidence>
<organism evidence="8 9">
    <name type="scientific">Ralstonia mannitolilytica</name>
    <dbReference type="NCBI Taxonomy" id="105219"/>
    <lineage>
        <taxon>Bacteria</taxon>
        <taxon>Pseudomonadati</taxon>
        <taxon>Pseudomonadota</taxon>
        <taxon>Betaproteobacteria</taxon>
        <taxon>Burkholderiales</taxon>
        <taxon>Burkholderiaceae</taxon>
        <taxon>Ralstonia</taxon>
    </lineage>
</organism>
<sequence length="317" mass="34526">MLHSAHTSPTLLVTGSTGQVGSELTRSLAPLGKVHALDRIGCDFSQPAQIREAVESIRPDIIVNAAAYTAVDEAETDVDAAYAINARAPQALAEAAAKSGALLIHYSTDYVFDGQKQEPYVEDDPTNPLSVYGKSKLAGESAITKIHERHLILRASWIFSVWGNNFFTTMLKLAGEQARLRVVADQHGAPTSASLIADVTAHLVAQYLRACGDVRFPYGVYHLAAAGVTTWHQYAQLIVERALTIGLLHEGRAPSIEAILSSQYPRAAPRPENSRLATDRLQTTFGLTLPRWEEGLEQSLRLLAVSQNLMMERSTRS</sequence>
<dbReference type="InterPro" id="IPR029903">
    <property type="entry name" value="RmlD-like-bd"/>
</dbReference>
<comment type="function">
    <text evidence="6">Catalyzes the reduction of dTDP-6-deoxy-L-lyxo-4-hexulose to yield dTDP-L-rhamnose.</text>
</comment>
<keyword evidence="6" id="KW-0521">NADP</keyword>
<reference evidence="8 9" key="1">
    <citation type="submission" date="2018-06" db="EMBL/GenBank/DDBJ databases">
        <authorList>
            <consortium name="Pathogen Informatics"/>
            <person name="Doyle S."/>
        </authorList>
    </citation>
    <scope>NUCLEOTIDE SEQUENCE [LARGE SCALE GENOMIC DNA]</scope>
    <source>
        <strain evidence="8 9">NCTC10894</strain>
    </source>
</reference>
<dbReference type="EMBL" id="UGVE01000001">
    <property type="protein sequence ID" value="SUD96646.1"/>
    <property type="molecule type" value="Genomic_DNA"/>
</dbReference>
<name>A0AAJ4ZJC2_9RALS</name>
<dbReference type="Proteomes" id="UP000255008">
    <property type="component" value="Unassembled WGS sequence"/>
</dbReference>
<comment type="catalytic activity">
    <reaction evidence="5 6">
        <text>dTDP-beta-L-rhamnose + NADP(+) = dTDP-4-dehydro-beta-L-rhamnose + NADPH + H(+)</text>
        <dbReference type="Rhea" id="RHEA:21796"/>
        <dbReference type="ChEBI" id="CHEBI:15378"/>
        <dbReference type="ChEBI" id="CHEBI:57510"/>
        <dbReference type="ChEBI" id="CHEBI:57783"/>
        <dbReference type="ChEBI" id="CHEBI:58349"/>
        <dbReference type="ChEBI" id="CHEBI:62830"/>
        <dbReference type="EC" id="1.1.1.133"/>
    </reaction>
</comment>
<dbReference type="RefSeq" id="WP_082062814.1">
    <property type="nucleotide sequence ID" value="NZ_BAAAEC010000008.1"/>
</dbReference>
<feature type="domain" description="RmlD-like substrate binding" evidence="7">
    <location>
        <begin position="11"/>
        <end position="301"/>
    </location>
</feature>
<comment type="caution">
    <text evidence="8">The sequence shown here is derived from an EMBL/GenBank/DDBJ whole genome shotgun (WGS) entry which is preliminary data.</text>
</comment>
<accession>A0AAJ4ZJC2</accession>
<comment type="cofactor">
    <cofactor evidence="6">
        <name>Mg(2+)</name>
        <dbReference type="ChEBI" id="CHEBI:18420"/>
    </cofactor>
    <text evidence="6">Binds 1 Mg(2+) ion per monomer.</text>
</comment>
<evidence type="ECO:0000313" key="8">
    <source>
        <dbReference type="EMBL" id="SUD96646.1"/>
    </source>
</evidence>
<dbReference type="InterPro" id="IPR036291">
    <property type="entry name" value="NAD(P)-bd_dom_sf"/>
</dbReference>
<dbReference type="GO" id="GO:0019305">
    <property type="term" value="P:dTDP-rhamnose biosynthetic process"/>
    <property type="evidence" value="ECO:0007669"/>
    <property type="project" value="TreeGrafter"/>
</dbReference>
<dbReference type="NCBIfam" id="NF007440">
    <property type="entry name" value="PRK09987.1"/>
    <property type="match status" value="1"/>
</dbReference>
<dbReference type="Gene3D" id="3.40.50.720">
    <property type="entry name" value="NAD(P)-binding Rossmann-like Domain"/>
    <property type="match status" value="1"/>
</dbReference>
<dbReference type="GO" id="GO:0008831">
    <property type="term" value="F:dTDP-4-dehydrorhamnose reductase activity"/>
    <property type="evidence" value="ECO:0007669"/>
    <property type="project" value="UniProtKB-EC"/>
</dbReference>
<dbReference type="EC" id="1.1.1.133" evidence="3 6"/>
<dbReference type="GO" id="GO:0005829">
    <property type="term" value="C:cytosol"/>
    <property type="evidence" value="ECO:0007669"/>
    <property type="project" value="TreeGrafter"/>
</dbReference>
<evidence type="ECO:0000256" key="4">
    <source>
        <dbReference type="ARBA" id="ARBA00017099"/>
    </source>
</evidence>
<proteinExistence type="inferred from homology"/>